<dbReference type="NCBIfam" id="NF003166">
    <property type="entry name" value="PRK04149.1"/>
    <property type="match status" value="1"/>
</dbReference>
<sequence>MTLIKPHGGHLVNQIESESYQPETDLQINIDAMALSDLELIANGAYSPLKGFMNQADYQSVVETMHLVSGEPWSIPITLPVEEETSKRLKKGDTAALVKENETYGYIQIEDIYQPDKEKEAQLVYQTTELAHPGVKKLFSRPDHYVSGEIKLVKRPKRAHSESFFLDPKETRARFEQLGWNKVVGFQTRNPIHRAHEYIQKTALETVDGLFINPLVGETKSDDIPGDVRMESYQVLLKHYYPKNHVFLAVFAAAMRYAGPREAIFHAIVRKNFGCSHFIVGRDHAGVGNYYGTYDAQKIFSKFKDGELGITPMFFEHSFYCKACEGMASHKTCPHDDDQHVILSGTKVRELLRSGQRPPATFSRPEVVDVLIAGLKKAEGIKS</sequence>
<dbReference type="PANTHER" id="PTHR43509:SF1">
    <property type="entry name" value="SULFATE ADENYLYLTRANSFERASE"/>
    <property type="match status" value="1"/>
</dbReference>
<evidence type="ECO:0000256" key="7">
    <source>
        <dbReference type="ARBA" id="ARBA00049370"/>
    </source>
</evidence>
<comment type="caution">
    <text evidence="11">The sequence shown here is derived from an EMBL/GenBank/DDBJ whole genome shotgun (WGS) entry which is preliminary data.</text>
</comment>
<gene>
    <name evidence="8 11" type="primary">sat</name>
    <name evidence="11" type="ORF">GMB86_02895</name>
</gene>
<keyword evidence="2 8" id="KW-0808">Transferase</keyword>
<evidence type="ECO:0000259" key="9">
    <source>
        <dbReference type="Pfam" id="PF01747"/>
    </source>
</evidence>
<feature type="domain" description="ATP-sulfurylase PUA-like" evidence="10">
    <location>
        <begin position="4"/>
        <end position="154"/>
    </location>
</feature>
<keyword evidence="4 8" id="KW-0547">Nucleotide-binding</keyword>
<reference evidence="11 12" key="1">
    <citation type="submission" date="2019-11" db="EMBL/GenBank/DDBJ databases">
        <title>Terrilactibacillus tamarindus sp. nov. BCM23-1 isolated from bark of Tamarindus indica.</title>
        <authorList>
            <person name="Kingkaew E."/>
            <person name="Tanasupawat S."/>
        </authorList>
    </citation>
    <scope>NUCLEOTIDE SEQUENCE [LARGE SCALE GENOMIC DNA]</scope>
    <source>
        <strain evidence="11 12">BCM23-1</strain>
    </source>
</reference>
<dbReference type="GO" id="GO:0005524">
    <property type="term" value="F:ATP binding"/>
    <property type="evidence" value="ECO:0007669"/>
    <property type="project" value="UniProtKB-KW"/>
</dbReference>
<evidence type="ECO:0000256" key="6">
    <source>
        <dbReference type="ARBA" id="ARBA00037980"/>
    </source>
</evidence>
<evidence type="ECO:0000256" key="1">
    <source>
        <dbReference type="ARBA" id="ARBA00005048"/>
    </source>
</evidence>
<dbReference type="Pfam" id="PF01747">
    <property type="entry name" value="ATP-sulfurylase"/>
    <property type="match status" value="1"/>
</dbReference>
<evidence type="ECO:0000259" key="10">
    <source>
        <dbReference type="Pfam" id="PF14306"/>
    </source>
</evidence>
<evidence type="ECO:0000313" key="11">
    <source>
        <dbReference type="EMBL" id="MTT30962.1"/>
    </source>
</evidence>
<evidence type="ECO:0000256" key="8">
    <source>
        <dbReference type="HAMAP-Rule" id="MF_00066"/>
    </source>
</evidence>
<evidence type="ECO:0000256" key="4">
    <source>
        <dbReference type="ARBA" id="ARBA00022741"/>
    </source>
</evidence>
<name>A0A6N8CLV5_9BACI</name>
<evidence type="ECO:0000256" key="2">
    <source>
        <dbReference type="ARBA" id="ARBA00022679"/>
    </source>
</evidence>
<proteinExistence type="inferred from homology"/>
<dbReference type="SUPFAM" id="SSF52374">
    <property type="entry name" value="Nucleotidylyl transferase"/>
    <property type="match status" value="1"/>
</dbReference>
<comment type="similarity">
    <text evidence="6 8">Belongs to the sulfate adenylyltransferase family.</text>
</comment>
<dbReference type="NCBIfam" id="TIGR00339">
    <property type="entry name" value="sopT"/>
    <property type="match status" value="1"/>
</dbReference>
<dbReference type="InterPro" id="IPR002650">
    <property type="entry name" value="Sulphate_adenylyltransferase"/>
</dbReference>
<dbReference type="HAMAP" id="MF_00066">
    <property type="entry name" value="Sulf_adenylyltr"/>
    <property type="match status" value="1"/>
</dbReference>
<keyword evidence="12" id="KW-1185">Reference proteome</keyword>
<dbReference type="InterPro" id="IPR025980">
    <property type="entry name" value="ATP-Sase_PUA-like_dom"/>
</dbReference>
<dbReference type="Gene3D" id="3.10.400.10">
    <property type="entry name" value="Sulfate adenylyltransferase"/>
    <property type="match status" value="1"/>
</dbReference>
<dbReference type="InterPro" id="IPR020792">
    <property type="entry name" value="SO4_adenylyltransferase_pro"/>
</dbReference>
<dbReference type="GO" id="GO:0000103">
    <property type="term" value="P:sulfate assimilation"/>
    <property type="evidence" value="ECO:0007669"/>
    <property type="project" value="UniProtKB-UniRule"/>
</dbReference>
<protein>
    <recommendedName>
        <fullName evidence="8">Sulfate adenylyltransferase</fullName>
        <ecNumber evidence="8">2.7.7.4</ecNumber>
    </recommendedName>
    <alternativeName>
        <fullName evidence="8">ATP-sulfurylase</fullName>
    </alternativeName>
    <alternativeName>
        <fullName evidence="8">Sulfate adenylate transferase</fullName>
        <shortName evidence="8">SAT</shortName>
    </alternativeName>
</protein>
<keyword evidence="3 8" id="KW-0548">Nucleotidyltransferase</keyword>
<dbReference type="OrthoDB" id="9804504at2"/>
<dbReference type="GO" id="GO:0004781">
    <property type="term" value="F:sulfate adenylyltransferase (ATP) activity"/>
    <property type="evidence" value="ECO:0007669"/>
    <property type="project" value="UniProtKB-UniRule"/>
</dbReference>
<accession>A0A6N8CLV5</accession>
<dbReference type="Proteomes" id="UP000440978">
    <property type="component" value="Unassembled WGS sequence"/>
</dbReference>
<organism evidence="11 12">
    <name type="scientific">Terrilactibacillus tamarindi</name>
    <dbReference type="NCBI Taxonomy" id="2599694"/>
    <lineage>
        <taxon>Bacteria</taxon>
        <taxon>Bacillati</taxon>
        <taxon>Bacillota</taxon>
        <taxon>Bacilli</taxon>
        <taxon>Bacillales</taxon>
        <taxon>Bacillaceae</taxon>
        <taxon>Terrilactibacillus</taxon>
    </lineage>
</organism>
<dbReference type="GO" id="GO:0070814">
    <property type="term" value="P:hydrogen sulfide biosynthetic process"/>
    <property type="evidence" value="ECO:0007669"/>
    <property type="project" value="UniProtKB-UniRule"/>
</dbReference>
<comment type="pathway">
    <text evidence="1 8">Sulfur metabolism; hydrogen sulfide biosynthesis; sulfite from sulfate: step 1/3.</text>
</comment>
<keyword evidence="5 8" id="KW-0067">ATP-binding</keyword>
<dbReference type="EC" id="2.7.7.4" evidence="8"/>
<evidence type="ECO:0000313" key="12">
    <source>
        <dbReference type="Proteomes" id="UP000440978"/>
    </source>
</evidence>
<dbReference type="InterPro" id="IPR024951">
    <property type="entry name" value="Sulfurylase_cat_dom"/>
</dbReference>
<dbReference type="CDD" id="cd00517">
    <property type="entry name" value="ATPS"/>
    <property type="match status" value="1"/>
</dbReference>
<dbReference type="InterPro" id="IPR015947">
    <property type="entry name" value="PUA-like_sf"/>
</dbReference>
<dbReference type="PANTHER" id="PTHR43509">
    <property type="match status" value="1"/>
</dbReference>
<feature type="domain" description="Sulphate adenylyltransferase catalytic" evidence="9">
    <location>
        <begin position="163"/>
        <end position="372"/>
    </location>
</feature>
<dbReference type="UniPathway" id="UPA00140">
    <property type="reaction ID" value="UER00204"/>
</dbReference>
<dbReference type="InterPro" id="IPR014729">
    <property type="entry name" value="Rossmann-like_a/b/a_fold"/>
</dbReference>
<dbReference type="EMBL" id="WNHB01000003">
    <property type="protein sequence ID" value="MTT30962.1"/>
    <property type="molecule type" value="Genomic_DNA"/>
</dbReference>
<evidence type="ECO:0000256" key="3">
    <source>
        <dbReference type="ARBA" id="ARBA00022695"/>
    </source>
</evidence>
<dbReference type="SUPFAM" id="SSF88697">
    <property type="entry name" value="PUA domain-like"/>
    <property type="match status" value="1"/>
</dbReference>
<dbReference type="AlphaFoldDB" id="A0A6N8CLV5"/>
<dbReference type="Pfam" id="PF14306">
    <property type="entry name" value="PUA_2"/>
    <property type="match status" value="1"/>
</dbReference>
<dbReference type="Gene3D" id="3.40.50.620">
    <property type="entry name" value="HUPs"/>
    <property type="match status" value="1"/>
</dbReference>
<evidence type="ECO:0000256" key="5">
    <source>
        <dbReference type="ARBA" id="ARBA00022840"/>
    </source>
</evidence>
<dbReference type="RefSeq" id="WP_155216648.1">
    <property type="nucleotide sequence ID" value="NZ_WNHB01000003.1"/>
</dbReference>
<comment type="catalytic activity">
    <reaction evidence="7 8">
        <text>sulfate + ATP + H(+) = adenosine 5'-phosphosulfate + diphosphate</text>
        <dbReference type="Rhea" id="RHEA:18133"/>
        <dbReference type="ChEBI" id="CHEBI:15378"/>
        <dbReference type="ChEBI" id="CHEBI:16189"/>
        <dbReference type="ChEBI" id="CHEBI:30616"/>
        <dbReference type="ChEBI" id="CHEBI:33019"/>
        <dbReference type="ChEBI" id="CHEBI:58243"/>
        <dbReference type="EC" id="2.7.7.4"/>
    </reaction>
</comment>